<organism evidence="2 3">
    <name type="scientific">Streptantibioticus parmotrematis</name>
    <dbReference type="NCBI Taxonomy" id="2873249"/>
    <lineage>
        <taxon>Bacteria</taxon>
        <taxon>Bacillati</taxon>
        <taxon>Actinomycetota</taxon>
        <taxon>Actinomycetes</taxon>
        <taxon>Kitasatosporales</taxon>
        <taxon>Streptomycetaceae</taxon>
        <taxon>Streptantibioticus</taxon>
    </lineage>
</organism>
<dbReference type="InterPro" id="IPR029058">
    <property type="entry name" value="AB_hydrolase_fold"/>
</dbReference>
<dbReference type="Proteomes" id="UP001198565">
    <property type="component" value="Unassembled WGS sequence"/>
</dbReference>
<gene>
    <name evidence="2" type="ORF">K7472_09285</name>
</gene>
<accession>A0ABS7QPC2</accession>
<dbReference type="PRINTS" id="PR00111">
    <property type="entry name" value="ABHYDROLASE"/>
</dbReference>
<dbReference type="Pfam" id="PF00561">
    <property type="entry name" value="Abhydrolase_1"/>
    <property type="match status" value="1"/>
</dbReference>
<dbReference type="PANTHER" id="PTHR43798">
    <property type="entry name" value="MONOACYLGLYCEROL LIPASE"/>
    <property type="match status" value="1"/>
</dbReference>
<dbReference type="EMBL" id="JAINVZ010000004">
    <property type="protein sequence ID" value="MBY8885037.1"/>
    <property type="molecule type" value="Genomic_DNA"/>
</dbReference>
<dbReference type="PANTHER" id="PTHR43798:SF33">
    <property type="entry name" value="HYDROLASE, PUTATIVE (AFU_ORTHOLOGUE AFUA_2G14860)-RELATED"/>
    <property type="match status" value="1"/>
</dbReference>
<protein>
    <submittedName>
        <fullName evidence="2">Alpha/beta hydrolase</fullName>
    </submittedName>
</protein>
<evidence type="ECO:0000313" key="2">
    <source>
        <dbReference type="EMBL" id="MBY8885037.1"/>
    </source>
</evidence>
<proteinExistence type="predicted"/>
<comment type="caution">
    <text evidence="2">The sequence shown here is derived from an EMBL/GenBank/DDBJ whole genome shotgun (WGS) entry which is preliminary data.</text>
</comment>
<feature type="domain" description="AB hydrolase-1" evidence="1">
    <location>
        <begin position="24"/>
        <end position="130"/>
    </location>
</feature>
<dbReference type="Gene3D" id="3.40.50.1820">
    <property type="entry name" value="alpha/beta hydrolase"/>
    <property type="match status" value="2"/>
</dbReference>
<dbReference type="RefSeq" id="WP_222975978.1">
    <property type="nucleotide sequence ID" value="NZ_JAINVZ010000004.1"/>
</dbReference>
<dbReference type="InterPro" id="IPR000073">
    <property type="entry name" value="AB_hydrolase_1"/>
</dbReference>
<evidence type="ECO:0000313" key="3">
    <source>
        <dbReference type="Proteomes" id="UP001198565"/>
    </source>
</evidence>
<keyword evidence="2" id="KW-0378">Hydrolase</keyword>
<dbReference type="GO" id="GO:0016787">
    <property type="term" value="F:hydrolase activity"/>
    <property type="evidence" value="ECO:0007669"/>
    <property type="project" value="UniProtKB-KW"/>
</dbReference>
<evidence type="ECO:0000259" key="1">
    <source>
        <dbReference type="Pfam" id="PF00561"/>
    </source>
</evidence>
<sequence length="233" mass="25432">MDLRMIDAGGIRLACRVSGDPGGPPVVLLHALGEDGSDWAVVAEELGRRHRVFVPDLRGHGRSDRPGQYAFELMRDDLGALLDALRVERPTLVGHSMGGVVAYLYAAKHPDRVERLVLEDTPPPFPRDTATPQHPDGEPDFDWDAVTATHAQLARPPADWPAALEAITAPTLFVAGGSRSHVPQDRIAEMARRVADSRLVTIPCGHRVHACRPEDFTATLNGFLPDGTRHPHR</sequence>
<name>A0ABS7QPC2_9ACTN</name>
<dbReference type="SUPFAM" id="SSF53474">
    <property type="entry name" value="alpha/beta-Hydrolases"/>
    <property type="match status" value="1"/>
</dbReference>
<dbReference type="InterPro" id="IPR050266">
    <property type="entry name" value="AB_hydrolase_sf"/>
</dbReference>
<reference evidence="2 3" key="1">
    <citation type="submission" date="2021-08" db="EMBL/GenBank/DDBJ databases">
        <title>Streptomyces sp. PTM05 isolated from lichen.</title>
        <authorList>
            <person name="Somphong A."/>
            <person name="Phongsopitanun W."/>
            <person name="Tanasupawat S."/>
        </authorList>
    </citation>
    <scope>NUCLEOTIDE SEQUENCE [LARGE SCALE GENOMIC DNA]</scope>
    <source>
        <strain evidence="2 3">Ptm05</strain>
    </source>
</reference>
<keyword evidence="3" id="KW-1185">Reference proteome</keyword>